<evidence type="ECO:0000259" key="1">
    <source>
        <dbReference type="PROSITE" id="PS50930"/>
    </source>
</evidence>
<dbReference type="PANTHER" id="PTHR37299">
    <property type="entry name" value="TRANSCRIPTIONAL REGULATOR-RELATED"/>
    <property type="match status" value="1"/>
</dbReference>
<evidence type="ECO:0000313" key="3">
    <source>
        <dbReference type="Proteomes" id="UP000618579"/>
    </source>
</evidence>
<dbReference type="PROSITE" id="PS50930">
    <property type="entry name" value="HTH_LYTTR"/>
    <property type="match status" value="1"/>
</dbReference>
<dbReference type="Gene3D" id="2.40.50.1020">
    <property type="entry name" value="LytTr DNA-binding domain"/>
    <property type="match status" value="1"/>
</dbReference>
<organism evidence="2 3">
    <name type="scientific">Paenibacillus planticolens</name>
    <dbReference type="NCBI Taxonomy" id="2654976"/>
    <lineage>
        <taxon>Bacteria</taxon>
        <taxon>Bacillati</taxon>
        <taxon>Bacillota</taxon>
        <taxon>Bacilli</taxon>
        <taxon>Bacillales</taxon>
        <taxon>Paenibacillaceae</taxon>
        <taxon>Paenibacillus</taxon>
    </lineage>
</organism>
<keyword evidence="3" id="KW-1185">Reference proteome</keyword>
<evidence type="ECO:0000313" key="2">
    <source>
        <dbReference type="EMBL" id="NOV04498.1"/>
    </source>
</evidence>
<feature type="domain" description="HTH LytTR-type" evidence="1">
    <location>
        <begin position="10"/>
        <end position="101"/>
    </location>
</feature>
<gene>
    <name evidence="2" type="ORF">GC097_31470</name>
</gene>
<dbReference type="PANTHER" id="PTHR37299:SF1">
    <property type="entry name" value="STAGE 0 SPORULATION PROTEIN A HOMOLOG"/>
    <property type="match status" value="1"/>
</dbReference>
<dbReference type="RefSeq" id="WP_171687300.1">
    <property type="nucleotide sequence ID" value="NZ_WHNZ01000084.1"/>
</dbReference>
<name>A0ABX1ZXS9_9BACL</name>
<dbReference type="Proteomes" id="UP000618579">
    <property type="component" value="Unassembled WGS sequence"/>
</dbReference>
<dbReference type="InterPro" id="IPR007492">
    <property type="entry name" value="LytTR_DNA-bd_dom"/>
</dbReference>
<dbReference type="InterPro" id="IPR046947">
    <property type="entry name" value="LytR-like"/>
</dbReference>
<accession>A0ABX1ZXS9</accession>
<dbReference type="SMART" id="SM00850">
    <property type="entry name" value="LytTR"/>
    <property type="match status" value="1"/>
</dbReference>
<dbReference type="Pfam" id="PF04397">
    <property type="entry name" value="LytTR"/>
    <property type="match status" value="1"/>
</dbReference>
<dbReference type="EMBL" id="WHNZ01000084">
    <property type="protein sequence ID" value="NOV04498.1"/>
    <property type="molecule type" value="Genomic_DNA"/>
</dbReference>
<reference evidence="2 3" key="1">
    <citation type="submission" date="2019-10" db="EMBL/GenBank/DDBJ databases">
        <title>Description of Paenibacillus pedi sp. nov.</title>
        <authorList>
            <person name="Carlier A."/>
            <person name="Qi S."/>
        </authorList>
    </citation>
    <scope>NUCLEOTIDE SEQUENCE [LARGE SCALE GENOMIC DNA]</scope>
    <source>
        <strain evidence="2 3">LMG 31457</strain>
    </source>
</reference>
<proteinExistence type="predicted"/>
<protein>
    <recommendedName>
        <fullName evidence="1">HTH LytTR-type domain-containing protein</fullName>
    </recommendedName>
</protein>
<comment type="caution">
    <text evidence="2">The sequence shown here is derived from an EMBL/GenBank/DDBJ whole genome shotgun (WGS) entry which is preliminary data.</text>
</comment>
<sequence length="124" mass="14768">MDIQLVLNRLLIVKREQIVYIELSEILYIERIKQKTLIHTDLQEISVDVSLKHMMSMLPDIFVRSHKSYIVNILNLRELNFFNRNTYEAYYKNRKTALVCKDIMRNSIKLFSVEGVKGYNSLKN</sequence>